<comment type="caution">
    <text evidence="1">The sequence shown here is derived from an EMBL/GenBank/DDBJ whole genome shotgun (WGS) entry which is preliminary data.</text>
</comment>
<protein>
    <submittedName>
        <fullName evidence="1">Uncharacterized protein</fullName>
    </submittedName>
</protein>
<sequence>MDVAELKQKAQNLLMDIKINVEHLVVFANTANNIVPLEQITGSLWHCENLVEEILENDHSDVEQEDPQVPAVLPP</sequence>
<proteinExistence type="predicted"/>
<accession>A0A6D2LHW4</accession>
<dbReference type="EMBL" id="CACVBM020001795">
    <property type="protein sequence ID" value="CAA7059811.1"/>
    <property type="molecule type" value="Genomic_DNA"/>
</dbReference>
<reference evidence="1" key="1">
    <citation type="submission" date="2020-01" db="EMBL/GenBank/DDBJ databases">
        <authorList>
            <person name="Mishra B."/>
        </authorList>
    </citation>
    <scope>NUCLEOTIDE SEQUENCE [LARGE SCALE GENOMIC DNA]</scope>
</reference>
<dbReference type="Proteomes" id="UP000467841">
    <property type="component" value="Unassembled WGS sequence"/>
</dbReference>
<name>A0A6D2LHW4_9BRAS</name>
<dbReference type="AlphaFoldDB" id="A0A6D2LHW4"/>
<keyword evidence="2" id="KW-1185">Reference proteome</keyword>
<gene>
    <name evidence="1" type="ORF">MERR_LOCUS47047</name>
</gene>
<evidence type="ECO:0000313" key="2">
    <source>
        <dbReference type="Proteomes" id="UP000467841"/>
    </source>
</evidence>
<evidence type="ECO:0000313" key="1">
    <source>
        <dbReference type="EMBL" id="CAA7059811.1"/>
    </source>
</evidence>
<organism evidence="1 2">
    <name type="scientific">Microthlaspi erraticum</name>
    <dbReference type="NCBI Taxonomy" id="1685480"/>
    <lineage>
        <taxon>Eukaryota</taxon>
        <taxon>Viridiplantae</taxon>
        <taxon>Streptophyta</taxon>
        <taxon>Embryophyta</taxon>
        <taxon>Tracheophyta</taxon>
        <taxon>Spermatophyta</taxon>
        <taxon>Magnoliopsida</taxon>
        <taxon>eudicotyledons</taxon>
        <taxon>Gunneridae</taxon>
        <taxon>Pentapetalae</taxon>
        <taxon>rosids</taxon>
        <taxon>malvids</taxon>
        <taxon>Brassicales</taxon>
        <taxon>Brassicaceae</taxon>
        <taxon>Coluteocarpeae</taxon>
        <taxon>Microthlaspi</taxon>
    </lineage>
</organism>